<protein>
    <recommendedName>
        <fullName evidence="3">Lysine biosynthesis protein LysW</fullName>
    </recommendedName>
</protein>
<gene>
    <name evidence="2" type="ORF">ENQ20_12765</name>
</gene>
<comment type="caution">
    <text evidence="2">The sequence shown here is derived from an EMBL/GenBank/DDBJ whole genome shotgun (WGS) entry which is preliminary data.</text>
</comment>
<dbReference type="Pfam" id="PF21344">
    <property type="entry name" value="Zn_ribbon_LysW"/>
    <property type="match status" value="1"/>
</dbReference>
<accession>A0A7C1FGT5</accession>
<evidence type="ECO:0008006" key="3">
    <source>
        <dbReference type="Google" id="ProtNLM"/>
    </source>
</evidence>
<evidence type="ECO:0000313" key="2">
    <source>
        <dbReference type="EMBL" id="HDX32339.1"/>
    </source>
</evidence>
<evidence type="ECO:0000256" key="1">
    <source>
        <dbReference type="SAM" id="MobiDB-lite"/>
    </source>
</evidence>
<organism evidence="2">
    <name type="scientific">Caldilinea aerophila</name>
    <dbReference type="NCBI Taxonomy" id="133453"/>
    <lineage>
        <taxon>Bacteria</taxon>
        <taxon>Bacillati</taxon>
        <taxon>Chloroflexota</taxon>
        <taxon>Caldilineae</taxon>
        <taxon>Caldilineales</taxon>
        <taxon>Caldilineaceae</taxon>
        <taxon>Caldilinea</taxon>
    </lineage>
</organism>
<dbReference type="AlphaFoldDB" id="A0A7C1FGT5"/>
<sequence length="119" mass="13665">MAALCVECDAELNLTGRVRLGQRIVCPNCGIQLEIISLRPIEVDVAYDDSEEWDDFDGYGLEDEEDLDDLDELARLEGNHLTNEFDDELLDEDDFKDDGLDDELDDFDEEDEDVIGRRF</sequence>
<dbReference type="InterPro" id="IPR005906">
    <property type="entry name" value="LysW"/>
</dbReference>
<reference evidence="2" key="1">
    <citation type="journal article" date="2020" name="mSystems">
        <title>Genome- and Community-Level Interaction Insights into Carbon Utilization and Element Cycling Functions of Hydrothermarchaeota in Hydrothermal Sediment.</title>
        <authorList>
            <person name="Zhou Z."/>
            <person name="Liu Y."/>
            <person name="Xu W."/>
            <person name="Pan J."/>
            <person name="Luo Z.H."/>
            <person name="Li M."/>
        </authorList>
    </citation>
    <scope>NUCLEOTIDE SEQUENCE [LARGE SCALE GENOMIC DNA]</scope>
    <source>
        <strain evidence="2">SpSt-289</strain>
    </source>
</reference>
<feature type="region of interest" description="Disordered" evidence="1">
    <location>
        <begin position="92"/>
        <end position="119"/>
    </location>
</feature>
<proteinExistence type="predicted"/>
<name>A0A7C1FGT5_9CHLR</name>
<dbReference type="EMBL" id="DSMG01000124">
    <property type="protein sequence ID" value="HDX32339.1"/>
    <property type="molecule type" value="Genomic_DNA"/>
</dbReference>
<feature type="compositionally biased region" description="Acidic residues" evidence="1">
    <location>
        <begin position="92"/>
        <end position="113"/>
    </location>
</feature>
<dbReference type="Gene3D" id="2.20.28.160">
    <property type="match status" value="1"/>
</dbReference>